<reference evidence="2" key="2">
    <citation type="journal article" date="2015" name="Data Brief">
        <title>Shoot transcriptome of the giant reed, Arundo donax.</title>
        <authorList>
            <person name="Barrero R.A."/>
            <person name="Guerrero F.D."/>
            <person name="Moolhuijzen P."/>
            <person name="Goolsby J.A."/>
            <person name="Tidwell J."/>
            <person name="Bellgard S.E."/>
            <person name="Bellgard M.I."/>
        </authorList>
    </citation>
    <scope>NUCLEOTIDE SEQUENCE</scope>
    <source>
        <tissue evidence="2">Shoot tissue taken approximately 20 cm above the soil surface</tissue>
    </source>
</reference>
<sequence length="64" mass="7376">MGNRDVTEVLFIRLVIALHIHLQCLPHPITKHFLSQNNQCHSTKLSKMPARSFAIAPLYVKRQL</sequence>
<protein>
    <submittedName>
        <fullName evidence="2">Uncharacterized protein</fullName>
    </submittedName>
</protein>
<evidence type="ECO:0000313" key="2">
    <source>
        <dbReference type="EMBL" id="JAD50072.1"/>
    </source>
</evidence>
<accession>A0A0A9ASM0</accession>
<keyword evidence="1" id="KW-0732">Signal</keyword>
<evidence type="ECO:0000256" key="1">
    <source>
        <dbReference type="SAM" id="SignalP"/>
    </source>
</evidence>
<dbReference type="EMBL" id="GBRH01247823">
    <property type="protein sequence ID" value="JAD50072.1"/>
    <property type="molecule type" value="Transcribed_RNA"/>
</dbReference>
<proteinExistence type="predicted"/>
<dbReference type="AlphaFoldDB" id="A0A0A9ASM0"/>
<name>A0A0A9ASM0_ARUDO</name>
<feature type="signal peptide" evidence="1">
    <location>
        <begin position="1"/>
        <end position="17"/>
    </location>
</feature>
<reference evidence="2" key="1">
    <citation type="submission" date="2014-09" db="EMBL/GenBank/DDBJ databases">
        <authorList>
            <person name="Magalhaes I.L.F."/>
            <person name="Oliveira U."/>
            <person name="Santos F.R."/>
            <person name="Vidigal T.H.D.A."/>
            <person name="Brescovit A.D."/>
            <person name="Santos A.J."/>
        </authorList>
    </citation>
    <scope>NUCLEOTIDE SEQUENCE</scope>
    <source>
        <tissue evidence="2">Shoot tissue taken approximately 20 cm above the soil surface</tissue>
    </source>
</reference>
<feature type="chain" id="PRO_5002043962" evidence="1">
    <location>
        <begin position="18"/>
        <end position="64"/>
    </location>
</feature>
<organism evidence="2">
    <name type="scientific">Arundo donax</name>
    <name type="common">Giant reed</name>
    <name type="synonym">Donax arundinaceus</name>
    <dbReference type="NCBI Taxonomy" id="35708"/>
    <lineage>
        <taxon>Eukaryota</taxon>
        <taxon>Viridiplantae</taxon>
        <taxon>Streptophyta</taxon>
        <taxon>Embryophyta</taxon>
        <taxon>Tracheophyta</taxon>
        <taxon>Spermatophyta</taxon>
        <taxon>Magnoliopsida</taxon>
        <taxon>Liliopsida</taxon>
        <taxon>Poales</taxon>
        <taxon>Poaceae</taxon>
        <taxon>PACMAD clade</taxon>
        <taxon>Arundinoideae</taxon>
        <taxon>Arundineae</taxon>
        <taxon>Arundo</taxon>
    </lineage>
</organism>